<accession>A0A368KLH7</accession>
<dbReference type="OrthoDB" id="278698at2"/>
<dbReference type="Pfam" id="PF13384">
    <property type="entry name" value="HTH_23"/>
    <property type="match status" value="1"/>
</dbReference>
<dbReference type="AlphaFoldDB" id="A0A368KLH7"/>
<evidence type="ECO:0000313" key="2">
    <source>
        <dbReference type="Proteomes" id="UP000253562"/>
    </source>
</evidence>
<dbReference type="EMBL" id="QPEX01000045">
    <property type="protein sequence ID" value="RCS41544.1"/>
    <property type="molecule type" value="Genomic_DNA"/>
</dbReference>
<dbReference type="Proteomes" id="UP000253562">
    <property type="component" value="Unassembled WGS sequence"/>
</dbReference>
<organism evidence="1 2">
    <name type="scientific">Bremerella cremea</name>
    <dbReference type="NCBI Taxonomy" id="1031537"/>
    <lineage>
        <taxon>Bacteria</taxon>
        <taxon>Pseudomonadati</taxon>
        <taxon>Planctomycetota</taxon>
        <taxon>Planctomycetia</taxon>
        <taxon>Pirellulales</taxon>
        <taxon>Pirellulaceae</taxon>
        <taxon>Bremerella</taxon>
    </lineage>
</organism>
<dbReference type="Gene3D" id="1.10.10.10">
    <property type="entry name" value="Winged helix-like DNA-binding domain superfamily/Winged helix DNA-binding domain"/>
    <property type="match status" value="1"/>
</dbReference>
<gene>
    <name evidence="1" type="ORF">DTL42_23660</name>
</gene>
<reference evidence="1 2" key="1">
    <citation type="submission" date="2018-07" db="EMBL/GenBank/DDBJ databases">
        <title>Comparative genomes isolates from brazilian mangrove.</title>
        <authorList>
            <person name="De Araujo J.E."/>
            <person name="Taketani R.G."/>
            <person name="Silva M.C.P."/>
            <person name="Lourenco M.V."/>
            <person name="Oliveira V.M."/>
            <person name="Andreote F.D."/>
        </authorList>
    </citation>
    <scope>NUCLEOTIDE SEQUENCE [LARGE SCALE GENOMIC DNA]</scope>
    <source>
        <strain evidence="1 2">HEX PRIS-MGV</strain>
    </source>
</reference>
<name>A0A368KLH7_9BACT</name>
<evidence type="ECO:0000313" key="1">
    <source>
        <dbReference type="EMBL" id="RCS41544.1"/>
    </source>
</evidence>
<proteinExistence type="predicted"/>
<sequence length="93" mass="9984">MRPHGSAAELEARQMKALDLIRQGWRVKDVAEALGVTATTVSTWKNKPGGKRSLKAKPQHVPLCRAGGTAAKETSRCAKVPLARVLGSRDVPN</sequence>
<dbReference type="RefSeq" id="WP_114372868.1">
    <property type="nucleotide sequence ID" value="NZ_QPEX01000045.1"/>
</dbReference>
<comment type="caution">
    <text evidence="1">The sequence shown here is derived from an EMBL/GenBank/DDBJ whole genome shotgun (WGS) entry which is preliminary data.</text>
</comment>
<dbReference type="InterPro" id="IPR036388">
    <property type="entry name" value="WH-like_DNA-bd_sf"/>
</dbReference>
<protein>
    <submittedName>
        <fullName evidence="1">Uncharacterized protein</fullName>
    </submittedName>
</protein>